<keyword evidence="5" id="KW-0418">Kinase</keyword>
<accession>A0ABU7B724</accession>
<sequence>MDQLQGCKEMAVHLNLQAGPREHKSNRTTVNFEELQRPTAQETKVMVAPCPSVQPIEEALEDCTRNIIPVILYAINQDSLSSEQVAELRKVKEMLPFPICFVRIPTSTLAASPESSRRAEKEREKSGLHKQLLSLGFLNNQTGHCSCGAPTQISTPGAKPQSMLGESFERLHRLLVPFARQVLQNQQVEAANLLNGLHCRCLDLFINQAFDMQRDLQITPRRLEYTREKEGELFNSLMAIANRKQEEMKDMIVETLSSMKEQLLEDAANLEFTG</sequence>
<dbReference type="PANTHER" id="PTHR46392:SF1">
    <property type="entry name" value="DUAL SERINE_THREONINE AND TYROSINE PROTEIN KINASE"/>
    <property type="match status" value="1"/>
</dbReference>
<dbReference type="Proteomes" id="UP001345963">
    <property type="component" value="Unassembled WGS sequence"/>
</dbReference>
<protein>
    <submittedName>
        <fullName evidence="6">Uncharacterized protein</fullName>
    </submittedName>
</protein>
<keyword evidence="2" id="KW-0963">Cytoplasm</keyword>
<organism evidence="6 7">
    <name type="scientific">Ataeniobius toweri</name>
    <dbReference type="NCBI Taxonomy" id="208326"/>
    <lineage>
        <taxon>Eukaryota</taxon>
        <taxon>Metazoa</taxon>
        <taxon>Chordata</taxon>
        <taxon>Craniata</taxon>
        <taxon>Vertebrata</taxon>
        <taxon>Euteleostomi</taxon>
        <taxon>Actinopterygii</taxon>
        <taxon>Neopterygii</taxon>
        <taxon>Teleostei</taxon>
        <taxon>Neoteleostei</taxon>
        <taxon>Acanthomorphata</taxon>
        <taxon>Ovalentaria</taxon>
        <taxon>Atherinomorphae</taxon>
        <taxon>Cyprinodontiformes</taxon>
        <taxon>Goodeidae</taxon>
        <taxon>Ataeniobius</taxon>
    </lineage>
</organism>
<comment type="subcellular location">
    <subcellularLocation>
        <location evidence="1">Cytoplasm</location>
    </subcellularLocation>
</comment>
<dbReference type="EMBL" id="JAHUTI010042271">
    <property type="protein sequence ID" value="MED6246183.1"/>
    <property type="molecule type" value="Genomic_DNA"/>
</dbReference>
<dbReference type="InterPro" id="IPR051302">
    <property type="entry name" value="Dual_SerThr-Tyr_Kinase"/>
</dbReference>
<evidence type="ECO:0000256" key="1">
    <source>
        <dbReference type="ARBA" id="ARBA00004496"/>
    </source>
</evidence>
<evidence type="ECO:0000313" key="7">
    <source>
        <dbReference type="Proteomes" id="UP001345963"/>
    </source>
</evidence>
<gene>
    <name evidence="6" type="ORF">ATANTOWER_014026</name>
</gene>
<name>A0ABU7B724_9TELE</name>
<evidence type="ECO:0000256" key="5">
    <source>
        <dbReference type="ARBA" id="ARBA00022777"/>
    </source>
</evidence>
<evidence type="ECO:0000256" key="4">
    <source>
        <dbReference type="ARBA" id="ARBA00022679"/>
    </source>
</evidence>
<comment type="caution">
    <text evidence="6">The sequence shown here is derived from an EMBL/GenBank/DDBJ whole genome shotgun (WGS) entry which is preliminary data.</text>
</comment>
<evidence type="ECO:0000313" key="6">
    <source>
        <dbReference type="EMBL" id="MED6246183.1"/>
    </source>
</evidence>
<dbReference type="PANTHER" id="PTHR46392">
    <property type="entry name" value="DUAL SERINE/THREONINE AND TYROSINE PROTEIN KINASE"/>
    <property type="match status" value="1"/>
</dbReference>
<evidence type="ECO:0000256" key="2">
    <source>
        <dbReference type="ARBA" id="ARBA00022490"/>
    </source>
</evidence>
<evidence type="ECO:0000256" key="3">
    <source>
        <dbReference type="ARBA" id="ARBA00022527"/>
    </source>
</evidence>
<keyword evidence="4" id="KW-0808">Transferase</keyword>
<reference evidence="6 7" key="1">
    <citation type="submission" date="2021-07" db="EMBL/GenBank/DDBJ databases">
        <authorList>
            <person name="Palmer J.M."/>
        </authorList>
    </citation>
    <scope>NUCLEOTIDE SEQUENCE [LARGE SCALE GENOMIC DNA]</scope>
    <source>
        <strain evidence="6 7">AT_MEX2019</strain>
        <tissue evidence="6">Muscle</tissue>
    </source>
</reference>
<keyword evidence="3" id="KW-0723">Serine/threonine-protein kinase</keyword>
<proteinExistence type="predicted"/>
<keyword evidence="7" id="KW-1185">Reference proteome</keyword>